<dbReference type="AlphaFoldDB" id="A0A9P5UBD1"/>
<evidence type="ECO:0000256" key="2">
    <source>
        <dbReference type="ARBA" id="ARBA00022980"/>
    </source>
</evidence>
<evidence type="ECO:0000313" key="8">
    <source>
        <dbReference type="Proteomes" id="UP000772434"/>
    </source>
</evidence>
<keyword evidence="8" id="KW-1185">Reference proteome</keyword>
<organism evidence="7 8">
    <name type="scientific">Rhodocollybia butyracea</name>
    <dbReference type="NCBI Taxonomy" id="206335"/>
    <lineage>
        <taxon>Eukaryota</taxon>
        <taxon>Fungi</taxon>
        <taxon>Dikarya</taxon>
        <taxon>Basidiomycota</taxon>
        <taxon>Agaricomycotina</taxon>
        <taxon>Agaricomycetes</taxon>
        <taxon>Agaricomycetidae</taxon>
        <taxon>Agaricales</taxon>
        <taxon>Marasmiineae</taxon>
        <taxon>Omphalotaceae</taxon>
        <taxon>Rhodocollybia</taxon>
    </lineage>
</organism>
<dbReference type="Pfam" id="PF05047">
    <property type="entry name" value="L51_S25_CI-B8"/>
    <property type="match status" value="1"/>
</dbReference>
<evidence type="ECO:0000313" key="7">
    <source>
        <dbReference type="EMBL" id="KAF9073980.1"/>
    </source>
</evidence>
<dbReference type="PANTHER" id="PTHR13274">
    <property type="entry name" value="MITOCHONDRIAL RIBOSOMAL PROTEIN S25"/>
    <property type="match status" value="1"/>
</dbReference>
<keyword evidence="5" id="KW-0175">Coiled coil</keyword>
<name>A0A9P5UBD1_9AGAR</name>
<evidence type="ECO:0000256" key="3">
    <source>
        <dbReference type="ARBA" id="ARBA00023128"/>
    </source>
</evidence>
<evidence type="ECO:0000256" key="4">
    <source>
        <dbReference type="ARBA" id="ARBA00023274"/>
    </source>
</evidence>
<dbReference type="SUPFAM" id="SSF52833">
    <property type="entry name" value="Thioredoxin-like"/>
    <property type="match status" value="1"/>
</dbReference>
<comment type="subcellular location">
    <subcellularLocation>
        <location evidence="1">Mitochondrion</location>
    </subcellularLocation>
</comment>
<comment type="caution">
    <text evidence="7">The sequence shown here is derived from an EMBL/GenBank/DDBJ whole genome shotgun (WGS) entry which is preliminary data.</text>
</comment>
<feature type="domain" description="Ribosomal protein/NADH dehydrogenase" evidence="6">
    <location>
        <begin position="37"/>
        <end position="115"/>
    </location>
</feature>
<dbReference type="SMART" id="SM00916">
    <property type="entry name" value="L51_S25_CI-B8"/>
    <property type="match status" value="1"/>
</dbReference>
<evidence type="ECO:0000256" key="1">
    <source>
        <dbReference type="ARBA" id="ARBA00004173"/>
    </source>
</evidence>
<reference evidence="7" key="1">
    <citation type="submission" date="2020-11" db="EMBL/GenBank/DDBJ databases">
        <authorList>
            <consortium name="DOE Joint Genome Institute"/>
            <person name="Ahrendt S."/>
            <person name="Riley R."/>
            <person name="Andreopoulos W."/>
            <person name="Labutti K."/>
            <person name="Pangilinan J."/>
            <person name="Ruiz-Duenas F.J."/>
            <person name="Barrasa J.M."/>
            <person name="Sanchez-Garcia M."/>
            <person name="Camarero S."/>
            <person name="Miyauchi S."/>
            <person name="Serrano A."/>
            <person name="Linde D."/>
            <person name="Babiker R."/>
            <person name="Drula E."/>
            <person name="Ayuso-Fernandez I."/>
            <person name="Pacheco R."/>
            <person name="Padilla G."/>
            <person name="Ferreira P."/>
            <person name="Barriuso J."/>
            <person name="Kellner H."/>
            <person name="Castanera R."/>
            <person name="Alfaro M."/>
            <person name="Ramirez L."/>
            <person name="Pisabarro A.G."/>
            <person name="Kuo A."/>
            <person name="Tritt A."/>
            <person name="Lipzen A."/>
            <person name="He G."/>
            <person name="Yan M."/>
            <person name="Ng V."/>
            <person name="Cullen D."/>
            <person name="Martin F."/>
            <person name="Rosso M.-N."/>
            <person name="Henrissat B."/>
            <person name="Hibbett D."/>
            <person name="Martinez A.T."/>
            <person name="Grigoriev I.V."/>
        </authorList>
    </citation>
    <scope>NUCLEOTIDE SEQUENCE</scope>
    <source>
        <strain evidence="7">AH 40177</strain>
    </source>
</reference>
<keyword evidence="3" id="KW-0496">Mitochondrion</keyword>
<dbReference type="PANTHER" id="PTHR13274:SF2">
    <property type="entry name" value="SMALL RIBOSOMAL SUBUNIT PROTEIN MS25"/>
    <property type="match status" value="1"/>
</dbReference>
<accession>A0A9P5UBD1</accession>
<evidence type="ECO:0000259" key="6">
    <source>
        <dbReference type="SMART" id="SM00916"/>
    </source>
</evidence>
<keyword evidence="4" id="KW-0687">Ribonucleoprotein</keyword>
<dbReference type="GO" id="GO:0005840">
    <property type="term" value="C:ribosome"/>
    <property type="evidence" value="ECO:0007669"/>
    <property type="project" value="UniProtKB-KW"/>
</dbReference>
<dbReference type="EMBL" id="JADNRY010000015">
    <property type="protein sequence ID" value="KAF9073980.1"/>
    <property type="molecule type" value="Genomic_DNA"/>
</dbReference>
<dbReference type="GO" id="GO:1990904">
    <property type="term" value="C:ribonucleoprotein complex"/>
    <property type="evidence" value="ECO:0007669"/>
    <property type="project" value="UniProtKB-KW"/>
</dbReference>
<dbReference type="InterPro" id="IPR040049">
    <property type="entry name" value="Ribosomal_mS25/mL61"/>
</dbReference>
<sequence>MGKLPVGPSHLSKVLSHIKSEPKLSLFGVRSIKLSYAFRNDHFGARHFVKEELPRIKYANPHLKIELDRPLKTKDDHWKPEMELQLDNGSRKIISMQDKWSTTILQELLELSGGEPWKKWQRTASTRGVPLLPGVEKAEAYVPPDRGSITLPNLLQWRASAAVREEQRVKAENVGQEMKAAMKEKVKAKKKAEPTPAPAQELSPEVLLNLQTKTGAAAILP</sequence>
<dbReference type="GO" id="GO:0005739">
    <property type="term" value="C:mitochondrion"/>
    <property type="evidence" value="ECO:0007669"/>
    <property type="project" value="UniProtKB-SubCell"/>
</dbReference>
<dbReference type="Gene3D" id="3.40.30.10">
    <property type="entry name" value="Glutaredoxin"/>
    <property type="match status" value="1"/>
</dbReference>
<proteinExistence type="predicted"/>
<dbReference type="Proteomes" id="UP000772434">
    <property type="component" value="Unassembled WGS sequence"/>
</dbReference>
<dbReference type="OrthoDB" id="1696305at2759"/>
<gene>
    <name evidence="7" type="ORF">BDP27DRAFT_1390739</name>
</gene>
<dbReference type="InterPro" id="IPR036249">
    <property type="entry name" value="Thioredoxin-like_sf"/>
</dbReference>
<dbReference type="InterPro" id="IPR007741">
    <property type="entry name" value="Ribosomal_mL43/mS25/NADH_DH"/>
</dbReference>
<evidence type="ECO:0000256" key="5">
    <source>
        <dbReference type="SAM" id="Coils"/>
    </source>
</evidence>
<protein>
    <recommendedName>
        <fullName evidence="6">Ribosomal protein/NADH dehydrogenase domain-containing protein</fullName>
    </recommendedName>
</protein>
<feature type="coiled-coil region" evidence="5">
    <location>
        <begin position="164"/>
        <end position="191"/>
    </location>
</feature>
<dbReference type="GO" id="GO:0003735">
    <property type="term" value="F:structural constituent of ribosome"/>
    <property type="evidence" value="ECO:0007669"/>
    <property type="project" value="InterPro"/>
</dbReference>
<keyword evidence="2" id="KW-0689">Ribosomal protein</keyword>